<sequence>MLKEILYTLAYVVGGMVLVLTFIGIRKWIIKRGLNIVKGKKSNKEVFEWKKFKKIFSLGSAAEWAKSIKEIIDLRKFLIYATILITIWGFGYYRGLQTKPIKMDIGYGKEVTLKLDKNFLHIGKDGIVRLVDKNKKVIKVISVKDIPELRRKLSPYGFQLKPIGIAGASIGRHGDTAIEAGAGVSVFRVYKAELDAFLTGVGAYVGTSYKITDNAGIGLGIGKGYKRFDDRVIVYGKI</sequence>
<protein>
    <submittedName>
        <fullName evidence="2">Uncharacterized protein</fullName>
    </submittedName>
</protein>
<feature type="non-terminal residue" evidence="2">
    <location>
        <position position="238"/>
    </location>
</feature>
<gene>
    <name evidence="2" type="ORF">LCGC14_2103780</name>
</gene>
<keyword evidence="1" id="KW-1133">Transmembrane helix</keyword>
<reference evidence="2" key="1">
    <citation type="journal article" date="2015" name="Nature">
        <title>Complex archaea that bridge the gap between prokaryotes and eukaryotes.</title>
        <authorList>
            <person name="Spang A."/>
            <person name="Saw J.H."/>
            <person name="Jorgensen S.L."/>
            <person name="Zaremba-Niedzwiedzka K."/>
            <person name="Martijn J."/>
            <person name="Lind A.E."/>
            <person name="van Eijk R."/>
            <person name="Schleper C."/>
            <person name="Guy L."/>
            <person name="Ettema T.J."/>
        </authorList>
    </citation>
    <scope>NUCLEOTIDE SEQUENCE</scope>
</reference>
<dbReference type="EMBL" id="LAZR01025863">
    <property type="protein sequence ID" value="KKL70546.1"/>
    <property type="molecule type" value="Genomic_DNA"/>
</dbReference>
<comment type="caution">
    <text evidence="2">The sequence shown here is derived from an EMBL/GenBank/DDBJ whole genome shotgun (WGS) entry which is preliminary data.</text>
</comment>
<name>A0A0F9EWA8_9ZZZZ</name>
<proteinExistence type="predicted"/>
<evidence type="ECO:0000256" key="1">
    <source>
        <dbReference type="SAM" id="Phobius"/>
    </source>
</evidence>
<keyword evidence="1" id="KW-0812">Transmembrane</keyword>
<keyword evidence="1" id="KW-0472">Membrane</keyword>
<organism evidence="2">
    <name type="scientific">marine sediment metagenome</name>
    <dbReference type="NCBI Taxonomy" id="412755"/>
    <lineage>
        <taxon>unclassified sequences</taxon>
        <taxon>metagenomes</taxon>
        <taxon>ecological metagenomes</taxon>
    </lineage>
</organism>
<accession>A0A0F9EWA8</accession>
<evidence type="ECO:0000313" key="2">
    <source>
        <dbReference type="EMBL" id="KKL70546.1"/>
    </source>
</evidence>
<dbReference type="AlphaFoldDB" id="A0A0F9EWA8"/>
<feature type="transmembrane region" description="Helical" evidence="1">
    <location>
        <begin position="77"/>
        <end position="93"/>
    </location>
</feature>
<feature type="transmembrane region" description="Helical" evidence="1">
    <location>
        <begin position="6"/>
        <end position="25"/>
    </location>
</feature>